<dbReference type="OrthoDB" id="6707922at2"/>
<dbReference type="Proteomes" id="UP000185753">
    <property type="component" value="Unassembled WGS sequence"/>
</dbReference>
<dbReference type="RefSeq" id="WP_067762862.1">
    <property type="nucleotide sequence ID" value="NZ_CP183909.1"/>
</dbReference>
<organism evidence="1 2">
    <name type="scientific">Acinetobacter gandensis</name>
    <dbReference type="NCBI Taxonomy" id="1443941"/>
    <lineage>
        <taxon>Bacteria</taxon>
        <taxon>Pseudomonadati</taxon>
        <taxon>Pseudomonadota</taxon>
        <taxon>Gammaproteobacteria</taxon>
        <taxon>Moraxellales</taxon>
        <taxon>Moraxellaceae</taxon>
        <taxon>Acinetobacter</taxon>
    </lineage>
</organism>
<sequence length="175" mass="20708">MRQNTKQIIQRIGETDQLFLQANTPTLALERADLRLQLVDISKNQQEKVHFLQEAIVLLEQGRMEFEEMPMALYIDLSLHLAKAYMVFFEITQEQRYALITQQIMKPMSKAEHGGIYFYLAYASAVKNEPAMTRHWLNKYCKTSEFEMATLLEHPSFLNFHQEDWFNQLCQSKMH</sequence>
<dbReference type="EMBL" id="LZDS01000012">
    <property type="protein sequence ID" value="OBX28996.1"/>
    <property type="molecule type" value="Genomic_DNA"/>
</dbReference>
<evidence type="ECO:0000313" key="1">
    <source>
        <dbReference type="EMBL" id="OBX28996.1"/>
    </source>
</evidence>
<accession>A0A1A7RAP2</accession>
<proteinExistence type="predicted"/>
<name>A0A1A7RAP2_9GAMM</name>
<dbReference type="STRING" id="1443941.A9J31_01495"/>
<reference evidence="2" key="1">
    <citation type="submission" date="2016-06" db="EMBL/GenBank/DDBJ databases">
        <authorList>
            <person name="Radolfova-Krizova L."/>
            <person name="Nemec A."/>
        </authorList>
    </citation>
    <scope>NUCLEOTIDE SEQUENCE [LARGE SCALE GENOMIC DNA]</scope>
    <source>
        <strain evidence="2">ANC 4275</strain>
    </source>
</reference>
<keyword evidence="2" id="KW-1185">Reference proteome</keyword>
<evidence type="ECO:0000313" key="2">
    <source>
        <dbReference type="Proteomes" id="UP000185753"/>
    </source>
</evidence>
<protein>
    <submittedName>
        <fullName evidence="1">Uncharacterized protein</fullName>
    </submittedName>
</protein>
<gene>
    <name evidence="1" type="ORF">A9J31_01495</name>
</gene>
<dbReference type="AlphaFoldDB" id="A0A1A7RAP2"/>
<comment type="caution">
    <text evidence="1">The sequence shown here is derived from an EMBL/GenBank/DDBJ whole genome shotgun (WGS) entry which is preliminary data.</text>
</comment>